<name>A0AAD3RH57_LATJO</name>
<accession>A0AAD3RH57</accession>
<dbReference type="EMBL" id="BRZM01000155">
    <property type="protein sequence ID" value="GLD68853.1"/>
    <property type="molecule type" value="Genomic_DNA"/>
</dbReference>
<dbReference type="AlphaFoldDB" id="A0AAD3RH57"/>
<gene>
    <name evidence="1" type="ORF">AKAME5_002016600</name>
</gene>
<proteinExistence type="predicted"/>
<protein>
    <submittedName>
        <fullName evidence="1">InaD-like protein isoform X1</fullName>
    </submittedName>
</protein>
<keyword evidence="2" id="KW-1185">Reference proteome</keyword>
<organism evidence="1 2">
    <name type="scientific">Lates japonicus</name>
    <name type="common">Japanese lates</name>
    <dbReference type="NCBI Taxonomy" id="270547"/>
    <lineage>
        <taxon>Eukaryota</taxon>
        <taxon>Metazoa</taxon>
        <taxon>Chordata</taxon>
        <taxon>Craniata</taxon>
        <taxon>Vertebrata</taxon>
        <taxon>Euteleostomi</taxon>
        <taxon>Actinopterygii</taxon>
        <taxon>Neopterygii</taxon>
        <taxon>Teleostei</taxon>
        <taxon>Neoteleostei</taxon>
        <taxon>Acanthomorphata</taxon>
        <taxon>Carangaria</taxon>
        <taxon>Carangaria incertae sedis</taxon>
        <taxon>Centropomidae</taxon>
        <taxon>Lates</taxon>
    </lineage>
</organism>
<reference evidence="1" key="1">
    <citation type="submission" date="2022-08" db="EMBL/GenBank/DDBJ databases">
        <title>Genome sequencing of akame (Lates japonicus).</title>
        <authorList>
            <person name="Hashiguchi Y."/>
            <person name="Takahashi H."/>
        </authorList>
    </citation>
    <scope>NUCLEOTIDE SEQUENCE</scope>
    <source>
        <strain evidence="1">Kochi</strain>
    </source>
</reference>
<comment type="caution">
    <text evidence="1">The sequence shown here is derived from an EMBL/GenBank/DDBJ whole genome shotgun (WGS) entry which is preliminary data.</text>
</comment>
<dbReference type="Proteomes" id="UP001279410">
    <property type="component" value="Unassembled WGS sequence"/>
</dbReference>
<evidence type="ECO:0000313" key="2">
    <source>
        <dbReference type="Proteomes" id="UP001279410"/>
    </source>
</evidence>
<evidence type="ECO:0000313" key="1">
    <source>
        <dbReference type="EMBL" id="GLD68853.1"/>
    </source>
</evidence>
<sequence length="89" mass="9373">MTEPEQQRKVEPPASCVELALICVLLVQVEGPERRRRDSSQVSLLALTCPCEGFGVGSILPEDLRQGEEGGGGGAGLILDGGLPRCTLL</sequence>